<keyword evidence="3" id="KW-1185">Reference proteome</keyword>
<gene>
    <name evidence="2" type="ORF">RRG08_016224</name>
</gene>
<dbReference type="EMBL" id="JAWDGP010003560">
    <property type="protein sequence ID" value="KAK3773121.1"/>
    <property type="molecule type" value="Genomic_DNA"/>
</dbReference>
<protein>
    <submittedName>
        <fullName evidence="2">Uncharacterized protein</fullName>
    </submittedName>
</protein>
<accession>A0AAE0ZQE1</accession>
<evidence type="ECO:0000313" key="2">
    <source>
        <dbReference type="EMBL" id="KAK3773121.1"/>
    </source>
</evidence>
<dbReference type="Proteomes" id="UP001283361">
    <property type="component" value="Unassembled WGS sequence"/>
</dbReference>
<organism evidence="2 3">
    <name type="scientific">Elysia crispata</name>
    <name type="common">lettuce slug</name>
    <dbReference type="NCBI Taxonomy" id="231223"/>
    <lineage>
        <taxon>Eukaryota</taxon>
        <taxon>Metazoa</taxon>
        <taxon>Spiralia</taxon>
        <taxon>Lophotrochozoa</taxon>
        <taxon>Mollusca</taxon>
        <taxon>Gastropoda</taxon>
        <taxon>Heterobranchia</taxon>
        <taxon>Euthyneura</taxon>
        <taxon>Panpulmonata</taxon>
        <taxon>Sacoglossa</taxon>
        <taxon>Placobranchoidea</taxon>
        <taxon>Plakobranchidae</taxon>
        <taxon>Elysia</taxon>
    </lineage>
</organism>
<evidence type="ECO:0000256" key="1">
    <source>
        <dbReference type="SAM" id="MobiDB-lite"/>
    </source>
</evidence>
<name>A0AAE0ZQE1_9GAST</name>
<evidence type="ECO:0000313" key="3">
    <source>
        <dbReference type="Proteomes" id="UP001283361"/>
    </source>
</evidence>
<feature type="compositionally biased region" description="Basic and acidic residues" evidence="1">
    <location>
        <begin position="22"/>
        <end position="46"/>
    </location>
</feature>
<reference evidence="2" key="1">
    <citation type="journal article" date="2023" name="G3 (Bethesda)">
        <title>A reference genome for the long-term kleptoplast-retaining sea slug Elysia crispata morphotype clarki.</title>
        <authorList>
            <person name="Eastman K.E."/>
            <person name="Pendleton A.L."/>
            <person name="Shaikh M.A."/>
            <person name="Suttiyut T."/>
            <person name="Ogas R."/>
            <person name="Tomko P."/>
            <person name="Gavelis G."/>
            <person name="Widhalm J.R."/>
            <person name="Wisecaver J.H."/>
        </authorList>
    </citation>
    <scope>NUCLEOTIDE SEQUENCE</scope>
    <source>
        <strain evidence="2">ECLA1</strain>
    </source>
</reference>
<feature type="region of interest" description="Disordered" evidence="1">
    <location>
        <begin position="1"/>
        <end position="56"/>
    </location>
</feature>
<dbReference type="AlphaFoldDB" id="A0AAE0ZQE1"/>
<feature type="region of interest" description="Disordered" evidence="1">
    <location>
        <begin position="196"/>
        <end position="229"/>
    </location>
</feature>
<proteinExistence type="predicted"/>
<sequence>MRVRLPCRTDDVEGVNDQGEGGGKKDINDNGKIKHEDQDNKEKNSEAKANLSANPSFFHPTYPPIPLSSTQPIRQSLFLPPNLSANPSFFHPTYPPIPLSSTQPIRQSLFPPANLSPNPSFPQPTYPPIPLSPSQPIPQSLFLPANLSANPSFSHLRHVNNVYRQKENRIASGLFHRYTDVLGALAAAQRFTVSTGSQQQLGRARRGLGRRDDNNNNPCGPARYGYGWM</sequence>
<comment type="caution">
    <text evidence="2">The sequence shown here is derived from an EMBL/GenBank/DDBJ whole genome shotgun (WGS) entry which is preliminary data.</text>
</comment>